<name>A0A218W529_PUNGR</name>
<gene>
    <name evidence="2" type="ORF">CDL15_Pgr017552</name>
    <name evidence="3" type="ORF">CRG98_032455</name>
</gene>
<reference evidence="3 5" key="3">
    <citation type="submission" date="2017-11" db="EMBL/GenBank/DDBJ databases">
        <title>De-novo sequencing of pomegranate (Punica granatum L.) genome.</title>
        <authorList>
            <person name="Akparov Z."/>
            <person name="Amiraslanov A."/>
            <person name="Hajiyeva S."/>
            <person name="Abbasov M."/>
            <person name="Kaur K."/>
            <person name="Hamwieh A."/>
            <person name="Solovyev V."/>
            <person name="Salamov A."/>
            <person name="Braich B."/>
            <person name="Kosarev P."/>
            <person name="Mahmoud A."/>
            <person name="Hajiyev E."/>
            <person name="Babayeva S."/>
            <person name="Izzatullayeva V."/>
            <person name="Mammadov A."/>
            <person name="Mammadov A."/>
            <person name="Sharifova S."/>
            <person name="Ojaghi J."/>
            <person name="Eynullazada K."/>
            <person name="Bayramov B."/>
            <person name="Abdulazimova A."/>
            <person name="Shahmuradov I."/>
        </authorList>
    </citation>
    <scope>NUCLEOTIDE SEQUENCE [LARGE SCALE GENOMIC DNA]</scope>
    <source>
        <strain evidence="3">AG2017</strain>
        <strain evidence="5">cv. AG2017</strain>
        <tissue evidence="3">Leaf</tissue>
    </source>
</reference>
<dbReference type="EMBL" id="PGOL01002547">
    <property type="protein sequence ID" value="PKI47141.1"/>
    <property type="molecule type" value="Genomic_DNA"/>
</dbReference>
<reference evidence="4" key="1">
    <citation type="journal article" date="2017" name="Plant J.">
        <title>The pomegranate (Punica granatum L.) genome and the genomics of punicalagin biosynthesis.</title>
        <authorList>
            <person name="Qin G."/>
            <person name="Xu C."/>
            <person name="Ming R."/>
            <person name="Tang H."/>
            <person name="Guyot R."/>
            <person name="Kramer E.M."/>
            <person name="Hu Y."/>
            <person name="Yi X."/>
            <person name="Qi Y."/>
            <person name="Xu X."/>
            <person name="Gao Z."/>
            <person name="Pan H."/>
            <person name="Jian J."/>
            <person name="Tian Y."/>
            <person name="Yue Z."/>
            <person name="Xu Y."/>
        </authorList>
    </citation>
    <scope>NUCLEOTIDE SEQUENCE [LARGE SCALE GENOMIC DNA]</scope>
    <source>
        <strain evidence="4">cv. Dabenzi</strain>
    </source>
</reference>
<sequence>MVLEESDQRIKRKGKGKVSFVDNPHSSELQPSDITIGTKKKDSCDSSFSDALSVMASIDASEIAVEDS</sequence>
<evidence type="ECO:0000256" key="1">
    <source>
        <dbReference type="SAM" id="MobiDB-lite"/>
    </source>
</evidence>
<protein>
    <submittedName>
        <fullName evidence="2">Uncharacterized protein</fullName>
    </submittedName>
</protein>
<proteinExistence type="predicted"/>
<feature type="region of interest" description="Disordered" evidence="1">
    <location>
        <begin position="1"/>
        <end position="40"/>
    </location>
</feature>
<feature type="compositionally biased region" description="Polar residues" evidence="1">
    <location>
        <begin position="24"/>
        <end position="35"/>
    </location>
</feature>
<dbReference type="Proteomes" id="UP000197138">
    <property type="component" value="Unassembled WGS sequence"/>
</dbReference>
<dbReference type="Proteomes" id="UP000233551">
    <property type="component" value="Unassembled WGS sequence"/>
</dbReference>
<keyword evidence="5" id="KW-1185">Reference proteome</keyword>
<dbReference type="AlphaFoldDB" id="A0A218W529"/>
<comment type="caution">
    <text evidence="2">The sequence shown here is derived from an EMBL/GenBank/DDBJ whole genome shotgun (WGS) entry which is preliminary data.</text>
</comment>
<evidence type="ECO:0000313" key="3">
    <source>
        <dbReference type="EMBL" id="PKI47141.1"/>
    </source>
</evidence>
<organism evidence="2 4">
    <name type="scientific">Punica granatum</name>
    <name type="common">Pomegranate</name>
    <dbReference type="NCBI Taxonomy" id="22663"/>
    <lineage>
        <taxon>Eukaryota</taxon>
        <taxon>Viridiplantae</taxon>
        <taxon>Streptophyta</taxon>
        <taxon>Embryophyta</taxon>
        <taxon>Tracheophyta</taxon>
        <taxon>Spermatophyta</taxon>
        <taxon>Magnoliopsida</taxon>
        <taxon>eudicotyledons</taxon>
        <taxon>Gunneridae</taxon>
        <taxon>Pentapetalae</taxon>
        <taxon>rosids</taxon>
        <taxon>malvids</taxon>
        <taxon>Myrtales</taxon>
        <taxon>Lythraceae</taxon>
        <taxon>Punica</taxon>
    </lineage>
</organism>
<reference evidence="2" key="2">
    <citation type="submission" date="2017-06" db="EMBL/GenBank/DDBJ databases">
        <title>The pomegranate genome and the genomics of punicalagin biosynthesis.</title>
        <authorList>
            <person name="Xu C."/>
        </authorList>
    </citation>
    <scope>NUCLEOTIDE SEQUENCE [LARGE SCALE GENOMIC DNA]</scope>
    <source>
        <tissue evidence="2">Fresh leaf</tissue>
    </source>
</reference>
<evidence type="ECO:0000313" key="4">
    <source>
        <dbReference type="Proteomes" id="UP000197138"/>
    </source>
</evidence>
<dbReference type="EMBL" id="MTKT01005369">
    <property type="protein sequence ID" value="OWM67984.1"/>
    <property type="molecule type" value="Genomic_DNA"/>
</dbReference>
<accession>A0A218W529</accession>
<evidence type="ECO:0000313" key="5">
    <source>
        <dbReference type="Proteomes" id="UP000233551"/>
    </source>
</evidence>
<evidence type="ECO:0000313" key="2">
    <source>
        <dbReference type="EMBL" id="OWM67984.1"/>
    </source>
</evidence>